<evidence type="ECO:0000256" key="2">
    <source>
        <dbReference type="ARBA" id="ARBA00007312"/>
    </source>
</evidence>
<dbReference type="PANTHER" id="PTHR12966">
    <property type="entry name" value="NADH DEHYDROGENASE UBIQUINONE 1 ALPHA SUBCOMPLEX SUBUNIT 13"/>
    <property type="match status" value="1"/>
</dbReference>
<keyword evidence="8 11" id="KW-1133">Transmembrane helix</keyword>
<keyword evidence="4 11" id="KW-0679">Respiratory chain</keyword>
<evidence type="ECO:0000256" key="7">
    <source>
        <dbReference type="ARBA" id="ARBA00022982"/>
    </source>
</evidence>
<reference evidence="12 13" key="1">
    <citation type="journal article" date="2021" name="DNA Res.">
        <title>Genome analysis of Candida subhashii reveals its hybrid nature and dual mitochondrial genome conformations.</title>
        <authorList>
            <person name="Mixao V."/>
            <person name="Hegedusova E."/>
            <person name="Saus E."/>
            <person name="Pryszcz L.P."/>
            <person name="Cillingova A."/>
            <person name="Nosek J."/>
            <person name="Gabaldon T."/>
        </authorList>
    </citation>
    <scope>NUCLEOTIDE SEQUENCE [LARGE SCALE GENOMIC DNA]</scope>
    <source>
        <strain evidence="12 13">CBS 10753</strain>
    </source>
</reference>
<comment type="similarity">
    <text evidence="2 11">Belongs to the complex I NDUFA13 subunit family.</text>
</comment>
<dbReference type="AlphaFoldDB" id="A0A8J5QK68"/>
<keyword evidence="5 11" id="KW-0812">Transmembrane</keyword>
<keyword evidence="7 11" id="KW-0249">Electron transport</keyword>
<evidence type="ECO:0000256" key="1">
    <source>
        <dbReference type="ARBA" id="ARBA00004298"/>
    </source>
</evidence>
<dbReference type="Pfam" id="PF06212">
    <property type="entry name" value="GRIM-19"/>
    <property type="match status" value="1"/>
</dbReference>
<evidence type="ECO:0000256" key="5">
    <source>
        <dbReference type="ARBA" id="ARBA00022692"/>
    </source>
</evidence>
<protein>
    <recommendedName>
        <fullName evidence="11">NADH dehydrogenase [ubiquinone] 1 alpha subcomplex subunit 13</fullName>
    </recommendedName>
</protein>
<evidence type="ECO:0000313" key="12">
    <source>
        <dbReference type="EMBL" id="KAG7666216.1"/>
    </source>
</evidence>
<dbReference type="InterPro" id="IPR009346">
    <property type="entry name" value="GRIM-19"/>
</dbReference>
<evidence type="ECO:0000256" key="4">
    <source>
        <dbReference type="ARBA" id="ARBA00022660"/>
    </source>
</evidence>
<organism evidence="12 13">
    <name type="scientific">[Candida] subhashii</name>
    <dbReference type="NCBI Taxonomy" id="561895"/>
    <lineage>
        <taxon>Eukaryota</taxon>
        <taxon>Fungi</taxon>
        <taxon>Dikarya</taxon>
        <taxon>Ascomycota</taxon>
        <taxon>Saccharomycotina</taxon>
        <taxon>Pichiomycetes</taxon>
        <taxon>Debaryomycetaceae</taxon>
        <taxon>Spathaspora</taxon>
    </lineage>
</organism>
<keyword evidence="3 11" id="KW-0813">Transport</keyword>
<dbReference type="OrthoDB" id="3308at2759"/>
<evidence type="ECO:0000256" key="9">
    <source>
        <dbReference type="ARBA" id="ARBA00023128"/>
    </source>
</evidence>
<evidence type="ECO:0000256" key="8">
    <source>
        <dbReference type="ARBA" id="ARBA00022989"/>
    </source>
</evidence>
<keyword evidence="13" id="KW-1185">Reference proteome</keyword>
<keyword evidence="10 11" id="KW-0472">Membrane</keyword>
<dbReference type="PANTHER" id="PTHR12966:SF0">
    <property type="entry name" value="NADH DEHYDROGENASE [UBIQUINONE] 1 ALPHA SUBCOMPLEX SUBUNIT 13"/>
    <property type="match status" value="1"/>
</dbReference>
<gene>
    <name evidence="12" type="ORF">J8A68_000238</name>
</gene>
<dbReference type="GeneID" id="73467039"/>
<name>A0A8J5QK68_9ASCO</name>
<dbReference type="RefSeq" id="XP_049266448.1">
    <property type="nucleotide sequence ID" value="XM_049406153.1"/>
</dbReference>
<evidence type="ECO:0000256" key="10">
    <source>
        <dbReference type="ARBA" id="ARBA00023136"/>
    </source>
</evidence>
<comment type="function">
    <text evidence="11">Complex I functions in the transfer of electrons from NADH to the respiratory chain. Accessory subunit of the mitochondrial membrane respiratory chain NADH dehydrogenase (Complex I), that is believed not to be involved in catalysis.</text>
</comment>
<evidence type="ECO:0000256" key="11">
    <source>
        <dbReference type="RuleBase" id="RU368034"/>
    </source>
</evidence>
<evidence type="ECO:0000256" key="6">
    <source>
        <dbReference type="ARBA" id="ARBA00022792"/>
    </source>
</evidence>
<evidence type="ECO:0000313" key="13">
    <source>
        <dbReference type="Proteomes" id="UP000694255"/>
    </source>
</evidence>
<dbReference type="Proteomes" id="UP000694255">
    <property type="component" value="Unassembled WGS sequence"/>
</dbReference>
<keyword evidence="9 11" id="KW-0496">Mitochondrion</keyword>
<comment type="subcellular location">
    <subcellularLocation>
        <location evidence="1 11">Mitochondrion inner membrane</location>
        <topology evidence="1 11">Single-pass membrane protein</topology>
        <orientation evidence="1 11">Matrix side</orientation>
    </subcellularLocation>
</comment>
<dbReference type="GO" id="GO:0005743">
    <property type="term" value="C:mitochondrial inner membrane"/>
    <property type="evidence" value="ECO:0007669"/>
    <property type="project" value="UniProtKB-SubCell"/>
</dbReference>
<keyword evidence="6 11" id="KW-0999">Mitochondrion inner membrane</keyword>
<sequence>MQDLPPIAGYEPIQWKRNLPARGFRGSVFFWGIVGVMAFGFYRHHLGTAEQRELTREKRWARFHLEPLLLAEEDRNIARRYYAEMTRQELIRESMSPETRAKFDQEIYHDKSKFRFPRYTAGVDPDDF</sequence>
<proteinExistence type="inferred from homology"/>
<dbReference type="GO" id="GO:0045271">
    <property type="term" value="C:respiratory chain complex I"/>
    <property type="evidence" value="ECO:0007669"/>
    <property type="project" value="UniProtKB-UniRule"/>
</dbReference>
<comment type="caution">
    <text evidence="12">The sequence shown here is derived from an EMBL/GenBank/DDBJ whole genome shotgun (WGS) entry which is preliminary data.</text>
</comment>
<feature type="transmembrane region" description="Helical" evidence="11">
    <location>
        <begin position="24"/>
        <end position="42"/>
    </location>
</feature>
<dbReference type="EMBL" id="JAGSYN010000030">
    <property type="protein sequence ID" value="KAG7666216.1"/>
    <property type="molecule type" value="Genomic_DNA"/>
</dbReference>
<evidence type="ECO:0000256" key="3">
    <source>
        <dbReference type="ARBA" id="ARBA00022448"/>
    </source>
</evidence>
<accession>A0A8J5QK68</accession>